<dbReference type="InterPro" id="IPR050638">
    <property type="entry name" value="AA-Vitamin_Transporters"/>
</dbReference>
<proteinExistence type="predicted"/>
<feature type="transmembrane region" description="Helical" evidence="5">
    <location>
        <begin position="263"/>
        <end position="281"/>
    </location>
</feature>
<keyword evidence="3 5" id="KW-1133">Transmembrane helix</keyword>
<dbReference type="InterPro" id="IPR037185">
    <property type="entry name" value="EmrE-like"/>
</dbReference>
<dbReference type="Proteomes" id="UP000093336">
    <property type="component" value="Unassembled WGS sequence"/>
</dbReference>
<feature type="transmembrane region" description="Helical" evidence="5">
    <location>
        <begin position="237"/>
        <end position="257"/>
    </location>
</feature>
<evidence type="ECO:0000256" key="2">
    <source>
        <dbReference type="ARBA" id="ARBA00022692"/>
    </source>
</evidence>
<sequence length="299" mass="32767">MPASHILLALLVALIWGINFLFVKLSLEEISPLFLSTLRFLLASIPAVFFIKPPAAPFRLILSYGLIMFALQFSLLFLGMHAGMTPGMASLLIQVQVFFSMFFAAAFLKEHPNPFQIVGALVSFSGIGLVALHFDSNISVLGFILILSSAATWGFGNLITKKAINVNMISLVVWGSFVAIIPMLLITLTFEGMTSVINTYNHLTWRGFSALAYIVYISTWVGYGVWNWLVSRYPVSTIVPFTLLVPVVGILSSVIILGEPFQLWKLAAGLLVISGLCINVLSTRFFGVKLNQTAQNNAN</sequence>
<comment type="caution">
    <text evidence="7">The sequence shown here is derived from an EMBL/GenBank/DDBJ whole genome shotgun (WGS) entry which is preliminary data.</text>
</comment>
<evidence type="ECO:0000256" key="3">
    <source>
        <dbReference type="ARBA" id="ARBA00022989"/>
    </source>
</evidence>
<keyword evidence="2 5" id="KW-0812">Transmembrane</keyword>
<dbReference type="Pfam" id="PF00892">
    <property type="entry name" value="EamA"/>
    <property type="match status" value="2"/>
</dbReference>
<evidence type="ECO:0000259" key="6">
    <source>
        <dbReference type="Pfam" id="PF00892"/>
    </source>
</evidence>
<feature type="transmembrane region" description="Helical" evidence="5">
    <location>
        <begin position="7"/>
        <end position="27"/>
    </location>
</feature>
<dbReference type="InterPro" id="IPR000620">
    <property type="entry name" value="EamA_dom"/>
</dbReference>
<dbReference type="RefSeq" id="WP_065620589.1">
    <property type="nucleotide sequence ID" value="NZ_LYOZ01000010.1"/>
</dbReference>
<gene>
    <name evidence="7" type="ORF">A8135_00035</name>
</gene>
<keyword evidence="4 5" id="KW-0472">Membrane</keyword>
<organism evidence="7 8">
    <name type="scientific">Legionella jamestowniensis</name>
    <dbReference type="NCBI Taxonomy" id="455"/>
    <lineage>
        <taxon>Bacteria</taxon>
        <taxon>Pseudomonadati</taxon>
        <taxon>Pseudomonadota</taxon>
        <taxon>Gammaproteobacteria</taxon>
        <taxon>Legionellales</taxon>
        <taxon>Legionellaceae</taxon>
        <taxon>Legionella</taxon>
    </lineage>
</organism>
<comment type="subcellular location">
    <subcellularLocation>
        <location evidence="1">Membrane</location>
        <topology evidence="1">Multi-pass membrane protein</topology>
    </subcellularLocation>
</comment>
<feature type="transmembrane region" description="Helical" evidence="5">
    <location>
        <begin position="115"/>
        <end position="134"/>
    </location>
</feature>
<dbReference type="PANTHER" id="PTHR32322">
    <property type="entry name" value="INNER MEMBRANE TRANSPORTER"/>
    <property type="match status" value="1"/>
</dbReference>
<evidence type="ECO:0000313" key="8">
    <source>
        <dbReference type="Proteomes" id="UP000093336"/>
    </source>
</evidence>
<feature type="transmembrane region" description="Helical" evidence="5">
    <location>
        <begin position="140"/>
        <end position="159"/>
    </location>
</feature>
<evidence type="ECO:0000256" key="4">
    <source>
        <dbReference type="ARBA" id="ARBA00023136"/>
    </source>
</evidence>
<dbReference type="EMBL" id="LYOZ01000010">
    <property type="protein sequence ID" value="OCH98471.1"/>
    <property type="molecule type" value="Genomic_DNA"/>
</dbReference>
<feature type="transmembrane region" description="Helical" evidence="5">
    <location>
        <begin position="210"/>
        <end position="230"/>
    </location>
</feature>
<evidence type="ECO:0000256" key="1">
    <source>
        <dbReference type="ARBA" id="ARBA00004141"/>
    </source>
</evidence>
<keyword evidence="8" id="KW-1185">Reference proteome</keyword>
<protein>
    <submittedName>
        <fullName evidence="7">Acetylserine transporter</fullName>
    </submittedName>
</protein>
<evidence type="ECO:0000313" key="7">
    <source>
        <dbReference type="EMBL" id="OCH98471.1"/>
    </source>
</evidence>
<evidence type="ECO:0000256" key="5">
    <source>
        <dbReference type="SAM" id="Phobius"/>
    </source>
</evidence>
<name>A0ABX2XW79_9GAMM</name>
<feature type="transmembrane region" description="Helical" evidence="5">
    <location>
        <begin position="88"/>
        <end position="108"/>
    </location>
</feature>
<dbReference type="SUPFAM" id="SSF103481">
    <property type="entry name" value="Multidrug resistance efflux transporter EmrE"/>
    <property type="match status" value="2"/>
</dbReference>
<reference evidence="7 8" key="1">
    <citation type="submission" date="2016-05" db="EMBL/GenBank/DDBJ databases">
        <authorList>
            <person name="Prochazka B."/>
            <person name="Indra A."/>
            <person name="Hasenberger P."/>
            <person name="Blaschitz M."/>
            <person name="Wagner L."/>
            <person name="Wewalka G."/>
            <person name="Sorschag S."/>
            <person name="Schmid D."/>
            <person name="Ruppitsch W."/>
        </authorList>
    </citation>
    <scope>NUCLEOTIDE SEQUENCE [LARGE SCALE GENOMIC DNA]</scope>
    <source>
        <strain evidence="7 8">974010_12</strain>
    </source>
</reference>
<feature type="transmembrane region" description="Helical" evidence="5">
    <location>
        <begin position="171"/>
        <end position="190"/>
    </location>
</feature>
<accession>A0ABX2XW79</accession>
<feature type="domain" description="EamA" evidence="6">
    <location>
        <begin position="6"/>
        <end position="131"/>
    </location>
</feature>
<feature type="transmembrane region" description="Helical" evidence="5">
    <location>
        <begin position="58"/>
        <end position="82"/>
    </location>
</feature>
<dbReference type="PANTHER" id="PTHR32322:SF9">
    <property type="entry name" value="AMINO-ACID METABOLITE EFFLUX PUMP-RELATED"/>
    <property type="match status" value="1"/>
</dbReference>
<feature type="domain" description="EamA" evidence="6">
    <location>
        <begin position="141"/>
        <end position="280"/>
    </location>
</feature>
<feature type="transmembrane region" description="Helical" evidence="5">
    <location>
        <begin position="33"/>
        <end position="51"/>
    </location>
</feature>